<keyword evidence="2" id="KW-0067">ATP-binding</keyword>
<dbReference type="InterPro" id="IPR027417">
    <property type="entry name" value="P-loop_NTPase"/>
</dbReference>
<accession>A0A6C0IW58</accession>
<dbReference type="PANTHER" id="PTHR11361">
    <property type="entry name" value="DNA MISMATCH REPAIR PROTEIN MUTS FAMILY MEMBER"/>
    <property type="match status" value="1"/>
</dbReference>
<evidence type="ECO:0000256" key="3">
    <source>
        <dbReference type="ARBA" id="ARBA00023125"/>
    </source>
</evidence>
<feature type="transmembrane region" description="Helical" evidence="4">
    <location>
        <begin position="152"/>
        <end position="173"/>
    </location>
</feature>
<dbReference type="SUPFAM" id="SSF52540">
    <property type="entry name" value="P-loop containing nucleoside triphosphate hydrolases"/>
    <property type="match status" value="1"/>
</dbReference>
<proteinExistence type="predicted"/>
<protein>
    <recommendedName>
        <fullName evidence="5">DNA mismatch repair proteins mutS family domain-containing protein</fullName>
    </recommendedName>
</protein>
<dbReference type="GO" id="GO:0030983">
    <property type="term" value="F:mismatched DNA binding"/>
    <property type="evidence" value="ECO:0007669"/>
    <property type="project" value="InterPro"/>
</dbReference>
<name>A0A6C0IW58_9ZZZZ</name>
<feature type="transmembrane region" description="Helical" evidence="4">
    <location>
        <begin position="214"/>
        <end position="238"/>
    </location>
</feature>
<organism evidence="6">
    <name type="scientific">viral metagenome</name>
    <dbReference type="NCBI Taxonomy" id="1070528"/>
    <lineage>
        <taxon>unclassified sequences</taxon>
        <taxon>metagenomes</taxon>
        <taxon>organismal metagenomes</taxon>
    </lineage>
</organism>
<dbReference type="EMBL" id="MN740251">
    <property type="protein sequence ID" value="QHT96067.1"/>
    <property type="molecule type" value="Genomic_DNA"/>
</dbReference>
<dbReference type="GO" id="GO:0140664">
    <property type="term" value="F:ATP-dependent DNA damage sensor activity"/>
    <property type="evidence" value="ECO:0007669"/>
    <property type="project" value="InterPro"/>
</dbReference>
<keyword evidence="4" id="KW-1133">Transmembrane helix</keyword>
<keyword evidence="3" id="KW-0238">DNA-binding</keyword>
<dbReference type="GO" id="GO:0006298">
    <property type="term" value="P:mismatch repair"/>
    <property type="evidence" value="ECO:0007669"/>
    <property type="project" value="InterPro"/>
</dbReference>
<keyword evidence="4" id="KW-0812">Transmembrane</keyword>
<evidence type="ECO:0000256" key="1">
    <source>
        <dbReference type="ARBA" id="ARBA00022741"/>
    </source>
</evidence>
<keyword evidence="4" id="KW-0472">Membrane</keyword>
<dbReference type="AlphaFoldDB" id="A0A6C0IW58"/>
<reference evidence="6" key="1">
    <citation type="journal article" date="2020" name="Nature">
        <title>Giant virus diversity and host interactions through global metagenomics.</title>
        <authorList>
            <person name="Schulz F."/>
            <person name="Roux S."/>
            <person name="Paez-Espino D."/>
            <person name="Jungbluth S."/>
            <person name="Walsh D.A."/>
            <person name="Denef V.J."/>
            <person name="McMahon K.D."/>
            <person name="Konstantinidis K.T."/>
            <person name="Eloe-Fadrosh E.A."/>
            <person name="Kyrpides N.C."/>
            <person name="Woyke T."/>
        </authorList>
    </citation>
    <scope>NUCLEOTIDE SEQUENCE</scope>
    <source>
        <strain evidence="6">GVMAG-M-3300024301-20</strain>
    </source>
</reference>
<evidence type="ECO:0000256" key="2">
    <source>
        <dbReference type="ARBA" id="ARBA00022840"/>
    </source>
</evidence>
<dbReference type="GO" id="GO:0005524">
    <property type="term" value="F:ATP binding"/>
    <property type="evidence" value="ECO:0007669"/>
    <property type="project" value="UniProtKB-KW"/>
</dbReference>
<dbReference type="InterPro" id="IPR045076">
    <property type="entry name" value="MutS"/>
</dbReference>
<dbReference type="InterPro" id="IPR000432">
    <property type="entry name" value="DNA_mismatch_repair_MutS_C"/>
</dbReference>
<sequence length="584" mass="67659">MTESIEDKILTTFKNPLQYTDNVREVKSNIIDELELISSINPAETPIYECIFKPQTTIEKIMLKQIVSSYTTNTEYLKNNQQIIQSFEPNELTNLQKKYGIDSYVIEDTLKSWKEIKGETGFCEKYLYIDWEFAKGLNDNPSFLQLMSIYSIMSPILSLCLPIFILIIPFFIIKMKGLECNFKEYIEILKVLVKNNALTKIFTEFNNVTTGQKIYMIISAIFYLFSIYQNILVCVRFYSNLKKIHDYLFKFKQFINYSVELIDYYSKLTKSTQSKFTNDLFAYKKMVITNIQSKLNNISSFEFSFKKIGEIGEILHIFYQFHTNVLMETCMSYLFGFHGYVQLCNQLAINVNHSKKMKKADFSDKKGDFSLTQAYYPKFIGISRGADEPIKNDIDLSENMIITGPNASGKTTTLKTTLINLILTQQFGVGCYKMCVINPFDNIHCYLNIPDTSGRDSLFQAEARRCKEIIDSVNEMNVETHFCIFDELYSGTNPEEAVSSAYAFMEFLTNKPNVKCMLTTHYIKLCKKLKKNTHIKNYCMKTTIIDGQLIYKYMVVKGISKVKGGLKVLKEMNYPKEILDNTTN</sequence>
<dbReference type="GO" id="GO:0032301">
    <property type="term" value="C:MutSalpha complex"/>
    <property type="evidence" value="ECO:0007669"/>
    <property type="project" value="TreeGrafter"/>
</dbReference>
<keyword evidence="1" id="KW-0547">Nucleotide-binding</keyword>
<feature type="domain" description="DNA mismatch repair proteins mutS family" evidence="5">
    <location>
        <begin position="397"/>
        <end position="582"/>
    </location>
</feature>
<evidence type="ECO:0000259" key="5">
    <source>
        <dbReference type="SMART" id="SM00534"/>
    </source>
</evidence>
<evidence type="ECO:0000313" key="6">
    <source>
        <dbReference type="EMBL" id="QHT96067.1"/>
    </source>
</evidence>
<evidence type="ECO:0000256" key="4">
    <source>
        <dbReference type="SAM" id="Phobius"/>
    </source>
</evidence>
<dbReference type="Pfam" id="PF00488">
    <property type="entry name" value="MutS_V"/>
    <property type="match status" value="1"/>
</dbReference>
<dbReference type="PANTHER" id="PTHR11361:SF146">
    <property type="entry name" value="DNA MISMATCH REPAIR PROTEINS MUTS FAMILY DOMAIN-CONTAINING PROTEIN"/>
    <property type="match status" value="1"/>
</dbReference>
<dbReference type="Gene3D" id="3.40.50.300">
    <property type="entry name" value="P-loop containing nucleotide triphosphate hydrolases"/>
    <property type="match status" value="1"/>
</dbReference>
<dbReference type="SMART" id="SM00534">
    <property type="entry name" value="MUTSac"/>
    <property type="match status" value="1"/>
</dbReference>